<dbReference type="Pfam" id="PF10065">
    <property type="entry name" value="DUF2303"/>
    <property type="match status" value="1"/>
</dbReference>
<evidence type="ECO:0000313" key="1">
    <source>
        <dbReference type="EMBL" id="AWX93891.1"/>
    </source>
</evidence>
<dbReference type="RefSeq" id="WP_112888314.1">
    <property type="nucleotide sequence ID" value="NZ_CP030239.1"/>
</dbReference>
<gene>
    <name evidence="1" type="ORF">DPM13_15070</name>
</gene>
<sequence length="62" mass="6888">MSAGRDIPQASRWDEMEAKIHPQAEFARFLEENSVDIGFPEAGTMIEISRTASRGGQSLHNI</sequence>
<dbReference type="Proteomes" id="UP000249922">
    <property type="component" value="Chromosome"/>
</dbReference>
<name>A0ABN5MAQ9_9RHOB</name>
<accession>A0ABN5MAQ9</accession>
<organism evidence="1 2">
    <name type="scientific">Paracoccus mutanolyticus</name>
    <dbReference type="NCBI Taxonomy" id="1499308"/>
    <lineage>
        <taxon>Bacteria</taxon>
        <taxon>Pseudomonadati</taxon>
        <taxon>Pseudomonadota</taxon>
        <taxon>Alphaproteobacteria</taxon>
        <taxon>Rhodobacterales</taxon>
        <taxon>Paracoccaceae</taxon>
        <taxon>Paracoccus</taxon>
    </lineage>
</organism>
<dbReference type="EMBL" id="CP030239">
    <property type="protein sequence ID" value="AWX93891.1"/>
    <property type="molecule type" value="Genomic_DNA"/>
</dbReference>
<keyword evidence="2" id="KW-1185">Reference proteome</keyword>
<protein>
    <submittedName>
        <fullName evidence="1">Uncharacterized protein</fullName>
    </submittedName>
</protein>
<dbReference type="InterPro" id="IPR019276">
    <property type="entry name" value="DUF2303"/>
</dbReference>
<evidence type="ECO:0000313" key="2">
    <source>
        <dbReference type="Proteomes" id="UP000249922"/>
    </source>
</evidence>
<reference evidence="1 2" key="1">
    <citation type="submission" date="2018-06" db="EMBL/GenBank/DDBJ databases">
        <title>Complete genome sequence of Paracoccus mutanolyticus strain RSP-02 isolated from cellulosic waste.</title>
        <authorList>
            <person name="Amrutha R.N."/>
            <person name="Shrivastav A."/>
            <person name="Buddana S.K."/>
            <person name="Deshpande U."/>
            <person name="Prakasham R.S."/>
        </authorList>
    </citation>
    <scope>NUCLEOTIDE SEQUENCE [LARGE SCALE GENOMIC DNA]</scope>
    <source>
        <strain evidence="1 2">RSP-02</strain>
    </source>
</reference>
<proteinExistence type="predicted"/>